<evidence type="ECO:0000256" key="8">
    <source>
        <dbReference type="ARBA" id="ARBA00023326"/>
    </source>
</evidence>
<dbReference type="HOGENOM" id="CLU_073620_3_0_1"/>
<dbReference type="GO" id="GO:0030246">
    <property type="term" value="F:carbohydrate binding"/>
    <property type="evidence" value="ECO:0007669"/>
    <property type="project" value="InterPro"/>
</dbReference>
<evidence type="ECO:0000256" key="6">
    <source>
        <dbReference type="ARBA" id="ARBA00023136"/>
    </source>
</evidence>
<keyword evidence="5 10" id="KW-1133">Transmembrane helix</keyword>
<dbReference type="InterPro" id="IPR019008">
    <property type="entry name" value="Beta_sandwich_EMC7"/>
</dbReference>
<accession>A0A0C3J6J4</accession>
<dbReference type="STRING" id="870435.A0A0C3J6J4"/>
<comment type="similarity">
    <text evidence="2">Belongs to the EMC7 family.</text>
</comment>
<dbReference type="GO" id="GO:0000272">
    <property type="term" value="P:polysaccharide catabolic process"/>
    <property type="evidence" value="ECO:0007669"/>
    <property type="project" value="UniProtKB-KW"/>
</dbReference>
<evidence type="ECO:0000313" key="15">
    <source>
        <dbReference type="Proteomes" id="UP000054217"/>
    </source>
</evidence>
<dbReference type="FunCoup" id="A0A0C3J6J4">
    <property type="interactions" value="68"/>
</dbReference>
<gene>
    <name evidence="13" type="ORF">M404DRAFT_527528</name>
    <name evidence="14" type="ORF">M404DRAFT_826291</name>
</gene>
<keyword evidence="4 11" id="KW-0732">Signal</keyword>
<evidence type="ECO:0000313" key="14">
    <source>
        <dbReference type="EMBL" id="KIN98886.1"/>
    </source>
</evidence>
<keyword evidence="7" id="KW-0119">Carbohydrate metabolism</keyword>
<protein>
    <recommendedName>
        <fullName evidence="12">ER membrane protein complex subunit 7 beta-sandwich domain-containing protein</fullName>
    </recommendedName>
</protein>
<dbReference type="OrthoDB" id="27095at2759"/>
<feature type="chain" id="PRO_5007392119" description="ER membrane protein complex subunit 7 beta-sandwich domain-containing protein" evidence="11">
    <location>
        <begin position="20"/>
        <end position="237"/>
    </location>
</feature>
<evidence type="ECO:0000313" key="13">
    <source>
        <dbReference type="EMBL" id="KIN93311.1"/>
    </source>
</evidence>
<evidence type="ECO:0000256" key="2">
    <source>
        <dbReference type="ARBA" id="ARBA00008880"/>
    </source>
</evidence>
<evidence type="ECO:0000256" key="5">
    <source>
        <dbReference type="ARBA" id="ARBA00022989"/>
    </source>
</evidence>
<feature type="domain" description="ER membrane protein complex subunit 7 beta-sandwich" evidence="12">
    <location>
        <begin position="40"/>
        <end position="148"/>
    </location>
</feature>
<evidence type="ECO:0000256" key="7">
    <source>
        <dbReference type="ARBA" id="ARBA00023277"/>
    </source>
</evidence>
<keyword evidence="6 10" id="KW-0472">Membrane</keyword>
<keyword evidence="3 10" id="KW-0812">Transmembrane</keyword>
<keyword evidence="8" id="KW-0624">Polysaccharide degradation</keyword>
<dbReference type="InterPro" id="IPR013784">
    <property type="entry name" value="Carb-bd-like_fold"/>
</dbReference>
<dbReference type="PANTHER" id="PTHR13605:SF4">
    <property type="entry name" value="ER MEMBRANE PROTEIN COMPLEX SUBUNIT 7"/>
    <property type="match status" value="1"/>
</dbReference>
<evidence type="ECO:0000256" key="4">
    <source>
        <dbReference type="ARBA" id="ARBA00022729"/>
    </source>
</evidence>
<dbReference type="Gene3D" id="2.60.40.1120">
    <property type="entry name" value="Carboxypeptidase-like, regulatory domain"/>
    <property type="match status" value="1"/>
</dbReference>
<dbReference type="EMBL" id="KN832183">
    <property type="protein sequence ID" value="KIN93311.1"/>
    <property type="molecule type" value="Genomic_DNA"/>
</dbReference>
<organism evidence="13 15">
    <name type="scientific">Pisolithus tinctorius Marx 270</name>
    <dbReference type="NCBI Taxonomy" id="870435"/>
    <lineage>
        <taxon>Eukaryota</taxon>
        <taxon>Fungi</taxon>
        <taxon>Dikarya</taxon>
        <taxon>Basidiomycota</taxon>
        <taxon>Agaricomycotina</taxon>
        <taxon>Agaricomycetes</taxon>
        <taxon>Agaricomycetidae</taxon>
        <taxon>Boletales</taxon>
        <taxon>Sclerodermatineae</taxon>
        <taxon>Pisolithaceae</taxon>
        <taxon>Pisolithus</taxon>
    </lineage>
</organism>
<evidence type="ECO:0000256" key="9">
    <source>
        <dbReference type="SAM" id="MobiDB-lite"/>
    </source>
</evidence>
<evidence type="ECO:0000259" key="12">
    <source>
        <dbReference type="Pfam" id="PF09430"/>
    </source>
</evidence>
<dbReference type="GO" id="GO:0072546">
    <property type="term" value="C:EMC complex"/>
    <property type="evidence" value="ECO:0007669"/>
    <property type="project" value="TreeGrafter"/>
</dbReference>
<feature type="compositionally biased region" description="Polar residues" evidence="9">
    <location>
        <begin position="209"/>
        <end position="227"/>
    </location>
</feature>
<feature type="signal peptide" evidence="11">
    <location>
        <begin position="1"/>
        <end position="19"/>
    </location>
</feature>
<name>A0A0C3J6J4_PISTI</name>
<dbReference type="SUPFAM" id="SSF49452">
    <property type="entry name" value="Starch-binding domain-like"/>
    <property type="match status" value="1"/>
</dbReference>
<reference evidence="13" key="3">
    <citation type="submission" date="2015-02" db="EMBL/GenBank/DDBJ databases">
        <title>Evolutionary Origins and Diversification of the Mycorrhizal Mutualists.</title>
        <authorList>
            <consortium name="DOE Joint Genome Institute"/>
            <consortium name="Mycorrhizal Genomics Consortium"/>
            <person name="Kohler A."/>
            <person name="Kuo A."/>
            <person name="Nagy L.G."/>
            <person name="Floudas D."/>
            <person name="Copeland A."/>
            <person name="Barry K.W."/>
            <person name="Cichocki N."/>
            <person name="Veneault-Fourrey C."/>
            <person name="LaButti K."/>
            <person name="Lindquist E.A."/>
            <person name="Lipzen A."/>
            <person name="Lundell T."/>
            <person name="Morin E."/>
            <person name="Murat C."/>
            <person name="Riley R."/>
            <person name="Ohm R."/>
            <person name="Sun H."/>
            <person name="Tunlid A."/>
            <person name="Henrissat B."/>
            <person name="Grigoriev I.V."/>
            <person name="Hibbett D.S."/>
            <person name="Martin F."/>
        </authorList>
    </citation>
    <scope>NUCLEOTIDE SEQUENCE</scope>
    <source>
        <strain evidence="13">Marx 270</strain>
    </source>
</reference>
<dbReference type="Proteomes" id="UP000054217">
    <property type="component" value="Unassembled WGS sequence"/>
</dbReference>
<evidence type="ECO:0000256" key="11">
    <source>
        <dbReference type="SAM" id="SignalP"/>
    </source>
</evidence>
<dbReference type="PANTHER" id="PTHR13605">
    <property type="entry name" value="ER MEMBRANE PROTEIN COMPLEX SUBUNIT 7"/>
    <property type="match status" value="1"/>
</dbReference>
<sequence>MRSSSLLILLLGFVHIAFAADLLGFVQWNDVCPSYEELGAAKILLDAGRYSAGVTRSGNFSIPDVNPGVYVLSVLSHDYTFEQLRVDVSDASSIPEVKSYVFGTPLLSPSAVTLPYPVILSPRSKNSYFKPHESFSLLGMFRNPMMMLMLFTAGMMLAMPYIMKNLDPQSLEEIKNRREMVASIQNSVQGGDLKSGLSALLAVEDKTKASTSGAKAQPNNSGTTIQQRKVGKGGKRR</sequence>
<evidence type="ECO:0000256" key="3">
    <source>
        <dbReference type="ARBA" id="ARBA00022692"/>
    </source>
</evidence>
<proteinExistence type="inferred from homology"/>
<feature type="transmembrane region" description="Helical" evidence="10">
    <location>
        <begin position="145"/>
        <end position="163"/>
    </location>
</feature>
<keyword evidence="15" id="KW-1185">Reference proteome</keyword>
<reference evidence="15" key="2">
    <citation type="submission" date="2015-01" db="EMBL/GenBank/DDBJ databases">
        <title>Evolutionary Origins and Diversification of the Mycorrhizal Mutualists.</title>
        <authorList>
            <consortium name="DOE Joint Genome Institute"/>
            <consortium name="Mycorrhizal Genomics Consortium"/>
            <person name="Kohler A."/>
            <person name="Kuo A."/>
            <person name="Nagy L.G."/>
            <person name="Floudas D."/>
            <person name="Copeland A."/>
            <person name="Barry K.W."/>
            <person name="Cichocki N."/>
            <person name="Veneault-Fourrey C."/>
            <person name="LaButti K."/>
            <person name="Lindquist E.A."/>
            <person name="Lipzen A."/>
            <person name="Lundell T."/>
            <person name="Morin E."/>
            <person name="Murat C."/>
            <person name="Riley R."/>
            <person name="Ohm R."/>
            <person name="Sun H."/>
            <person name="Tunlid A."/>
            <person name="Henrissat B."/>
            <person name="Grigoriev I.V."/>
            <person name="Hibbett D.S."/>
            <person name="Martin F."/>
        </authorList>
    </citation>
    <scope>NUCLEOTIDE SEQUENCE [LARGE SCALE GENOMIC DNA]</scope>
    <source>
        <strain evidence="14 15">Marx 270</strain>
    </source>
</reference>
<reference evidence="13 15" key="1">
    <citation type="submission" date="2014-04" db="EMBL/GenBank/DDBJ databases">
        <authorList>
            <consortium name="DOE Joint Genome Institute"/>
            <person name="Kuo A."/>
            <person name="Kohler A."/>
            <person name="Costa M.D."/>
            <person name="Nagy L.G."/>
            <person name="Floudas D."/>
            <person name="Copeland A."/>
            <person name="Barry K.W."/>
            <person name="Cichocki N."/>
            <person name="Veneault-Fourrey C."/>
            <person name="LaButti K."/>
            <person name="Lindquist E.A."/>
            <person name="Lipzen A."/>
            <person name="Lundell T."/>
            <person name="Morin E."/>
            <person name="Murat C."/>
            <person name="Sun H."/>
            <person name="Tunlid A."/>
            <person name="Henrissat B."/>
            <person name="Grigoriev I.V."/>
            <person name="Hibbett D.S."/>
            <person name="Martin F."/>
            <person name="Nordberg H.P."/>
            <person name="Cantor M.N."/>
            <person name="Hua S.X."/>
        </authorList>
    </citation>
    <scope>NUCLEOTIDE SEQUENCE [LARGE SCALE GENOMIC DNA]</scope>
    <source>
        <strain evidence="13 15">Marx 270</strain>
    </source>
</reference>
<dbReference type="EMBL" id="KN832011">
    <property type="protein sequence ID" value="KIN98886.1"/>
    <property type="molecule type" value="Genomic_DNA"/>
</dbReference>
<evidence type="ECO:0000256" key="10">
    <source>
        <dbReference type="SAM" id="Phobius"/>
    </source>
</evidence>
<evidence type="ECO:0000256" key="1">
    <source>
        <dbReference type="ARBA" id="ARBA00004167"/>
    </source>
</evidence>
<dbReference type="InterPro" id="IPR039163">
    <property type="entry name" value="EMC7"/>
</dbReference>
<comment type="subcellular location">
    <subcellularLocation>
        <location evidence="1">Membrane</location>
        <topology evidence="1">Single-pass membrane protein</topology>
    </subcellularLocation>
</comment>
<dbReference type="Pfam" id="PF09430">
    <property type="entry name" value="EMC7_beta-sandw"/>
    <property type="match status" value="1"/>
</dbReference>
<feature type="region of interest" description="Disordered" evidence="9">
    <location>
        <begin position="208"/>
        <end position="237"/>
    </location>
</feature>
<dbReference type="AlphaFoldDB" id="A0A0C3J6J4"/>